<dbReference type="STRING" id="168276.SAMN05444580_11777"/>
<dbReference type="PANTHER" id="PTHR21180:SF32">
    <property type="entry name" value="ENDONUCLEASE_EXONUCLEASE_PHOSPHATASE FAMILY DOMAIN-CONTAINING PROTEIN 1"/>
    <property type="match status" value="1"/>
</dbReference>
<feature type="region of interest" description="Disordered" evidence="1">
    <location>
        <begin position="108"/>
        <end position="137"/>
    </location>
</feature>
<dbReference type="EMBL" id="FNAB01000017">
    <property type="protein sequence ID" value="SDE44560.1"/>
    <property type="molecule type" value="Genomic_DNA"/>
</dbReference>
<dbReference type="SUPFAM" id="SSF47781">
    <property type="entry name" value="RuvA domain 2-like"/>
    <property type="match status" value="1"/>
</dbReference>
<dbReference type="InterPro" id="IPR010994">
    <property type="entry name" value="RuvA_2-like"/>
</dbReference>
<feature type="compositionally biased region" description="Low complexity" evidence="1">
    <location>
        <begin position="111"/>
        <end position="121"/>
    </location>
</feature>
<accession>A0A1G7D0K1</accession>
<dbReference type="GO" id="GO:0015628">
    <property type="term" value="P:protein secretion by the type II secretion system"/>
    <property type="evidence" value="ECO:0007669"/>
    <property type="project" value="TreeGrafter"/>
</dbReference>
<dbReference type="NCBIfam" id="TIGR00426">
    <property type="entry name" value="competence protein ComEA helix-hairpin-helix repeat region"/>
    <property type="match status" value="1"/>
</dbReference>
<feature type="compositionally biased region" description="Gly residues" evidence="1">
    <location>
        <begin position="220"/>
        <end position="245"/>
    </location>
</feature>
<dbReference type="Proteomes" id="UP000199417">
    <property type="component" value="Unassembled WGS sequence"/>
</dbReference>
<feature type="domain" description="Helix-hairpin-helix DNA-binding motif class 1" evidence="3">
    <location>
        <begin position="260"/>
        <end position="279"/>
    </location>
</feature>
<keyword evidence="2" id="KW-1133">Transmembrane helix</keyword>
<sequence length="312" mass="30192">MRSTDEARDRIRQRLDALTGGVPGVRAGSSADGSNPDDDGMRQPGWLESDGAADEPPRPRARFAPGRGGVIALVVVGVVAAGVGLVGAWRDRPSAQAVAPLPQVQTDGVLAAGDPTAGPAASGPPDPPTAPGPTSVPAAPADLVVSVVGLVQTSGLVHLPDGSRIADALAAAGGPREGADLLGLNMAQRVADGDQILVGVAPADGRPVTAGSGTVRAGAAGSGAAGQAGVGEAGPGASGGGVAGGGGPGGKVDLNTATAEQLDALPGVGPVTAAAILAWRTANGRFTDVEQLGEVDGIGPARLEKLRDLVAV</sequence>
<dbReference type="GO" id="GO:0015627">
    <property type="term" value="C:type II protein secretion system complex"/>
    <property type="evidence" value="ECO:0007669"/>
    <property type="project" value="TreeGrafter"/>
</dbReference>
<feature type="transmembrane region" description="Helical" evidence="2">
    <location>
        <begin position="68"/>
        <end position="89"/>
    </location>
</feature>
<evidence type="ECO:0000259" key="3">
    <source>
        <dbReference type="SMART" id="SM00278"/>
    </source>
</evidence>
<evidence type="ECO:0000256" key="1">
    <source>
        <dbReference type="SAM" id="MobiDB-lite"/>
    </source>
</evidence>
<dbReference type="SMART" id="SM00278">
    <property type="entry name" value="HhH1"/>
    <property type="match status" value="2"/>
</dbReference>
<organism evidence="4 5">
    <name type="scientific">Rhodococcus tukisamuensis</name>
    <dbReference type="NCBI Taxonomy" id="168276"/>
    <lineage>
        <taxon>Bacteria</taxon>
        <taxon>Bacillati</taxon>
        <taxon>Actinomycetota</taxon>
        <taxon>Actinomycetes</taxon>
        <taxon>Mycobacteriales</taxon>
        <taxon>Nocardiaceae</taxon>
        <taxon>Rhodococcus</taxon>
    </lineage>
</organism>
<keyword evidence="2" id="KW-0812">Transmembrane</keyword>
<keyword evidence="2" id="KW-0472">Membrane</keyword>
<reference evidence="4 5" key="1">
    <citation type="submission" date="2016-10" db="EMBL/GenBank/DDBJ databases">
        <authorList>
            <person name="de Groot N.N."/>
        </authorList>
    </citation>
    <scope>NUCLEOTIDE SEQUENCE [LARGE SCALE GENOMIC DNA]</scope>
    <source>
        <strain evidence="4 5">JCM 11308</strain>
    </source>
</reference>
<dbReference type="GO" id="GO:0006281">
    <property type="term" value="P:DNA repair"/>
    <property type="evidence" value="ECO:0007669"/>
    <property type="project" value="InterPro"/>
</dbReference>
<dbReference type="InterPro" id="IPR051675">
    <property type="entry name" value="Endo/Exo/Phosphatase_dom_1"/>
</dbReference>
<dbReference type="Pfam" id="PF10531">
    <property type="entry name" value="SLBB"/>
    <property type="match status" value="1"/>
</dbReference>
<feature type="region of interest" description="Disordered" evidence="1">
    <location>
        <begin position="1"/>
        <end position="61"/>
    </location>
</feature>
<feature type="region of interest" description="Disordered" evidence="1">
    <location>
        <begin position="216"/>
        <end position="245"/>
    </location>
</feature>
<evidence type="ECO:0000256" key="2">
    <source>
        <dbReference type="SAM" id="Phobius"/>
    </source>
</evidence>
<feature type="compositionally biased region" description="Basic and acidic residues" evidence="1">
    <location>
        <begin position="1"/>
        <end position="15"/>
    </location>
</feature>
<dbReference type="RefSeq" id="WP_072844977.1">
    <property type="nucleotide sequence ID" value="NZ_FNAB01000017.1"/>
</dbReference>
<evidence type="ECO:0000313" key="4">
    <source>
        <dbReference type="EMBL" id="SDE44560.1"/>
    </source>
</evidence>
<dbReference type="PANTHER" id="PTHR21180">
    <property type="entry name" value="ENDONUCLEASE/EXONUCLEASE/PHOSPHATASE FAMILY DOMAIN-CONTAINING PROTEIN 1"/>
    <property type="match status" value="1"/>
</dbReference>
<dbReference type="InterPro" id="IPR003583">
    <property type="entry name" value="Hlx-hairpin-Hlx_DNA-bd_motif"/>
</dbReference>
<dbReference type="Pfam" id="PF12836">
    <property type="entry name" value="HHH_3"/>
    <property type="match status" value="1"/>
</dbReference>
<feature type="domain" description="Helix-hairpin-helix DNA-binding motif class 1" evidence="3">
    <location>
        <begin position="290"/>
        <end position="309"/>
    </location>
</feature>
<gene>
    <name evidence="4" type="ORF">SAMN05444580_11777</name>
</gene>
<dbReference type="Gene3D" id="1.10.150.320">
    <property type="entry name" value="Photosystem II 12 kDa extrinsic protein"/>
    <property type="match status" value="1"/>
</dbReference>
<dbReference type="InterPro" id="IPR004509">
    <property type="entry name" value="Competence_ComEA_HhH"/>
</dbReference>
<dbReference type="InterPro" id="IPR019554">
    <property type="entry name" value="Soluble_ligand-bd"/>
</dbReference>
<name>A0A1G7D0K1_9NOCA</name>
<protein>
    <submittedName>
        <fullName evidence="4">Competence protein ComEA</fullName>
    </submittedName>
</protein>
<dbReference type="AlphaFoldDB" id="A0A1G7D0K1"/>
<feature type="compositionally biased region" description="Pro residues" evidence="1">
    <location>
        <begin position="122"/>
        <end position="131"/>
    </location>
</feature>
<proteinExistence type="predicted"/>
<evidence type="ECO:0000313" key="5">
    <source>
        <dbReference type="Proteomes" id="UP000199417"/>
    </source>
</evidence>
<dbReference type="GO" id="GO:0003677">
    <property type="term" value="F:DNA binding"/>
    <property type="evidence" value="ECO:0007669"/>
    <property type="project" value="InterPro"/>
</dbReference>
<keyword evidence="5" id="KW-1185">Reference proteome</keyword>